<dbReference type="EMBL" id="CP102780">
    <property type="protein sequence ID" value="UVA80385.1"/>
    <property type="molecule type" value="Genomic_DNA"/>
</dbReference>
<proteinExistence type="predicted"/>
<name>A0ABY5QIN0_9BURK</name>
<organism evidence="1 2">
    <name type="scientific">Pandoraea commovens</name>
    <dbReference type="NCBI Taxonomy" id="2508289"/>
    <lineage>
        <taxon>Bacteria</taxon>
        <taxon>Pseudomonadati</taxon>
        <taxon>Pseudomonadota</taxon>
        <taxon>Betaproteobacteria</taxon>
        <taxon>Burkholderiales</taxon>
        <taxon>Burkholderiaceae</taxon>
        <taxon>Pandoraea</taxon>
    </lineage>
</organism>
<dbReference type="InterPro" id="IPR025292">
    <property type="entry name" value="T3SS_LEE_assoc"/>
</dbReference>
<gene>
    <name evidence="1" type="ORF">NTU39_05005</name>
</gene>
<dbReference type="Pfam" id="PF13327">
    <property type="entry name" value="T3SS_LEE_assoc"/>
    <property type="match status" value="1"/>
</dbReference>
<evidence type="ECO:0000313" key="1">
    <source>
        <dbReference type="EMBL" id="UVA80385.1"/>
    </source>
</evidence>
<dbReference type="RefSeq" id="WP_257959348.1">
    <property type="nucleotide sequence ID" value="NZ_CP102780.1"/>
</dbReference>
<accession>A0ABY5QIN0</accession>
<sequence length="237" mass="25873">MGRPVTAARGESDVTACARLSRLIWQPGLHMDAGWWSAFGMSGWRASYLRHAVCRPPVDRLLVERRGWPVAGRADCTLPRNEAALVMVHLVPNLRRVALAHGLRVLGCPDYLLLGTFRRALSPWLDAWQCDRLLLTRHDWPSHCAFEADELATVAMATTGKQLDAVCAARTSPGTSGASDDPFAMIDDVATVHMAARILLPPPGMTAAAVDGDPVMDDIWPRLAALEKMLCMSSTTH</sequence>
<dbReference type="Proteomes" id="UP001058980">
    <property type="component" value="Chromosome"/>
</dbReference>
<evidence type="ECO:0000313" key="2">
    <source>
        <dbReference type="Proteomes" id="UP001058980"/>
    </source>
</evidence>
<reference evidence="1" key="1">
    <citation type="submission" date="2022-08" db="EMBL/GenBank/DDBJ databases">
        <title>Multi-unit outbreak of Pandoraea commovens among non-cystic fibrosis intensive care patients from 2019 to 2021 in Berlin, Germany.</title>
        <authorList>
            <person name="Menzel P."/>
        </authorList>
    </citation>
    <scope>NUCLEOTIDE SEQUENCE</scope>
    <source>
        <strain evidence="1">LB-19-202-79</strain>
    </source>
</reference>
<keyword evidence="2" id="KW-1185">Reference proteome</keyword>
<protein>
    <submittedName>
        <fullName evidence="1">Uncharacterized protein</fullName>
    </submittedName>
</protein>